<reference evidence="17" key="1">
    <citation type="submission" date="2017-11" db="EMBL/GenBank/DDBJ databases">
        <title>The sensing device of the deep-sea amphipod.</title>
        <authorList>
            <person name="Kobayashi H."/>
            <person name="Nagahama T."/>
            <person name="Arai W."/>
            <person name="Sasagawa Y."/>
            <person name="Umeda M."/>
            <person name="Hayashi T."/>
            <person name="Nikaido I."/>
            <person name="Watanabe H."/>
            <person name="Oguri K."/>
            <person name="Kitazato H."/>
            <person name="Fujioka K."/>
            <person name="Kido Y."/>
            <person name="Takami H."/>
        </authorList>
    </citation>
    <scope>NUCLEOTIDE SEQUENCE</scope>
    <source>
        <tissue evidence="17">Whole body</tissue>
    </source>
</reference>
<comment type="similarity">
    <text evidence="2">Belongs to the glycosyl hydrolase 18 family. Chitinase class II subfamily.</text>
</comment>
<dbReference type="CDD" id="cd02872">
    <property type="entry name" value="GH18_chitolectin_chitotriosidase"/>
    <property type="match status" value="1"/>
</dbReference>
<name>A0A2P2HWG6_9CRUS</name>
<keyword evidence="10 12" id="KW-0326">Glycosidase</keyword>
<protein>
    <recommendedName>
        <fullName evidence="3">chitinase</fullName>
        <ecNumber evidence="3">3.2.1.14</ecNumber>
    </recommendedName>
</protein>
<keyword evidence="9" id="KW-0119">Carbohydrate metabolism</keyword>
<dbReference type="FunFam" id="3.10.50.10:FF:000004">
    <property type="entry name" value="Chitinase 5"/>
    <property type="match status" value="1"/>
</dbReference>
<feature type="region of interest" description="Disordered" evidence="13">
    <location>
        <begin position="435"/>
        <end position="466"/>
    </location>
</feature>
<dbReference type="SMART" id="SM00636">
    <property type="entry name" value="Glyco_18"/>
    <property type="match status" value="1"/>
</dbReference>
<dbReference type="PANTHER" id="PTHR11177:SF403">
    <property type="entry name" value="CHITINASE 2-RELATED"/>
    <property type="match status" value="1"/>
</dbReference>
<dbReference type="FunFam" id="3.20.20.80:FF:000097">
    <property type="entry name" value="Probable chitinase 2"/>
    <property type="match status" value="1"/>
</dbReference>
<evidence type="ECO:0000256" key="4">
    <source>
        <dbReference type="ARBA" id="ARBA00022669"/>
    </source>
</evidence>
<organism evidence="16">
    <name type="scientific">Hirondellea gigas</name>
    <dbReference type="NCBI Taxonomy" id="1518452"/>
    <lineage>
        <taxon>Eukaryota</taxon>
        <taxon>Metazoa</taxon>
        <taxon>Ecdysozoa</taxon>
        <taxon>Arthropoda</taxon>
        <taxon>Crustacea</taxon>
        <taxon>Multicrustacea</taxon>
        <taxon>Malacostraca</taxon>
        <taxon>Eumalacostraca</taxon>
        <taxon>Peracarida</taxon>
        <taxon>Amphipoda</taxon>
        <taxon>Amphilochidea</taxon>
        <taxon>Lysianassida</taxon>
        <taxon>Lysianassidira</taxon>
        <taxon>Lysianassoidea</taxon>
        <taxon>Lysianassidae</taxon>
        <taxon>Hirondellea</taxon>
    </lineage>
</organism>
<dbReference type="EC" id="3.2.1.14" evidence="3"/>
<keyword evidence="5 14" id="KW-0732">Signal</keyword>
<dbReference type="GO" id="GO:0000272">
    <property type="term" value="P:polysaccharide catabolic process"/>
    <property type="evidence" value="ECO:0007669"/>
    <property type="project" value="UniProtKB-KW"/>
</dbReference>
<evidence type="ECO:0000313" key="17">
    <source>
        <dbReference type="EMBL" id="LAC20002.1"/>
    </source>
</evidence>
<dbReference type="GO" id="GO:0008061">
    <property type="term" value="F:chitin binding"/>
    <property type="evidence" value="ECO:0007669"/>
    <property type="project" value="UniProtKB-KW"/>
</dbReference>
<dbReference type="Pfam" id="PF00704">
    <property type="entry name" value="Glyco_hydro_18"/>
    <property type="match status" value="1"/>
</dbReference>
<dbReference type="PROSITE" id="PS01095">
    <property type="entry name" value="GH18_1"/>
    <property type="match status" value="1"/>
</dbReference>
<evidence type="ECO:0000256" key="7">
    <source>
        <dbReference type="ARBA" id="ARBA00023024"/>
    </source>
</evidence>
<dbReference type="EMBL" id="IACT01000604">
    <property type="protein sequence ID" value="LAC20002.1"/>
    <property type="molecule type" value="mRNA"/>
</dbReference>
<dbReference type="InterPro" id="IPR029070">
    <property type="entry name" value="Chitinase_insertion_sf"/>
</dbReference>
<dbReference type="SUPFAM" id="SSF54556">
    <property type="entry name" value="Chitinase insertion domain"/>
    <property type="match status" value="1"/>
</dbReference>
<evidence type="ECO:0000256" key="12">
    <source>
        <dbReference type="RuleBase" id="RU000489"/>
    </source>
</evidence>
<feature type="signal peptide" evidence="14">
    <location>
        <begin position="1"/>
        <end position="26"/>
    </location>
</feature>
<reference evidence="16" key="2">
    <citation type="journal article" date="2018" name="Biosci. Biotechnol. Biochem.">
        <title>Polysaccharide hydrolase of the hadal zone amphipods Hirondellea gigas.</title>
        <authorList>
            <person name="Kobayashi H."/>
            <person name="Nagahama T."/>
            <person name="Arai W."/>
            <person name="Sasagawa Y."/>
            <person name="Umeda M."/>
            <person name="Hayashi T."/>
            <person name="Nikaido I."/>
            <person name="Watanabe H."/>
            <person name="Oguri K."/>
            <person name="Kitazato H."/>
            <person name="Fujioka K."/>
            <person name="Kido Y."/>
            <person name="Takami H."/>
        </authorList>
    </citation>
    <scope>NUCLEOTIDE SEQUENCE</scope>
    <source>
        <tissue evidence="16">Whole body</tissue>
    </source>
</reference>
<evidence type="ECO:0000256" key="3">
    <source>
        <dbReference type="ARBA" id="ARBA00012729"/>
    </source>
</evidence>
<dbReference type="PANTHER" id="PTHR11177">
    <property type="entry name" value="CHITINASE"/>
    <property type="match status" value="1"/>
</dbReference>
<dbReference type="GO" id="GO:0005576">
    <property type="term" value="C:extracellular region"/>
    <property type="evidence" value="ECO:0007669"/>
    <property type="project" value="TreeGrafter"/>
</dbReference>
<evidence type="ECO:0000256" key="1">
    <source>
        <dbReference type="ARBA" id="ARBA00000822"/>
    </source>
</evidence>
<dbReference type="InterPro" id="IPR017853">
    <property type="entry name" value="GH"/>
</dbReference>
<dbReference type="PROSITE" id="PS51910">
    <property type="entry name" value="GH18_2"/>
    <property type="match status" value="1"/>
</dbReference>
<evidence type="ECO:0000256" key="2">
    <source>
        <dbReference type="ARBA" id="ARBA00009121"/>
    </source>
</evidence>
<dbReference type="InterPro" id="IPR001579">
    <property type="entry name" value="Glyco_hydro_18_chit_AS"/>
</dbReference>
<keyword evidence="11" id="KW-0624">Polysaccharide degradation</keyword>
<dbReference type="EMBL" id="IACF01000347">
    <property type="protein sequence ID" value="LAB66133.1"/>
    <property type="molecule type" value="mRNA"/>
</dbReference>
<evidence type="ECO:0000256" key="11">
    <source>
        <dbReference type="ARBA" id="ARBA00023326"/>
    </source>
</evidence>
<keyword evidence="6 12" id="KW-0378">Hydrolase</keyword>
<proteinExistence type="evidence at transcript level"/>
<evidence type="ECO:0000256" key="6">
    <source>
        <dbReference type="ARBA" id="ARBA00022801"/>
    </source>
</evidence>
<dbReference type="Gene3D" id="3.10.50.10">
    <property type="match status" value="1"/>
</dbReference>
<accession>A0A2P2HWG6</accession>
<dbReference type="AlphaFoldDB" id="A0A2P2HWG6"/>
<dbReference type="InterPro" id="IPR011583">
    <property type="entry name" value="Chitinase_II/V-like_cat"/>
</dbReference>
<evidence type="ECO:0000313" key="16">
    <source>
        <dbReference type="EMBL" id="LAB66133.1"/>
    </source>
</evidence>
<feature type="domain" description="GH18" evidence="15">
    <location>
        <begin position="33"/>
        <end position="401"/>
    </location>
</feature>
<dbReference type="GO" id="GO:0006032">
    <property type="term" value="P:chitin catabolic process"/>
    <property type="evidence" value="ECO:0007669"/>
    <property type="project" value="UniProtKB-KW"/>
</dbReference>
<dbReference type="GO" id="GO:0008843">
    <property type="term" value="F:endochitinase activity"/>
    <property type="evidence" value="ECO:0007669"/>
    <property type="project" value="UniProtKB-EC"/>
</dbReference>
<dbReference type="SUPFAM" id="SSF51445">
    <property type="entry name" value="(Trans)glycosidases"/>
    <property type="match status" value="1"/>
</dbReference>
<dbReference type="Gene3D" id="3.20.20.80">
    <property type="entry name" value="Glycosidases"/>
    <property type="match status" value="1"/>
</dbReference>
<evidence type="ECO:0000256" key="8">
    <source>
        <dbReference type="ARBA" id="ARBA00023157"/>
    </source>
</evidence>
<sequence length="493" mass="54199">MAPRATIYAAAAFILAVVLLVAGTSSQHSKSPPVVACYLGSWAVYRPSLGQFTVEDIDPTLCTHVIYAFAGLNETTNRIMSLDPAYDIEKGAFKRVVALKERNPRLKVIIAIGGWTEGSAKYSKMADSSQTRKMFIDSTIAFIREHKFDGLDLDWEYPASRGGKPHDKKNFVQLCKELRTVCNHFGWVLTAAVGAGKSTVDTAYDLPALSKELDYLHLMAYDYHGKWDGVTGHNAPLYARDDEPEEQRVLNVEFSVDYYLKKGVPPRKLVLGLGLYGRTFLLTDPANPAIAAPAQSTAFAGPYTREDGFLGYNEICKKQVSEPGLWRVVWQKAHQAPYMFRQNMWVSYDDDNSVGLKVAFAQSRNLAGVMVWSIDTDDFRGSCGAGKFPLLVAINKALGKQVETTVRPIISPEVRPPPQPVPGVPLPPLTPSDIPTFIDHDVEGDNTIDGSSRSHSTTGAPDSSDGTSLTSFQSFAMFALFILAMQYLFGHAL</sequence>
<keyword evidence="4" id="KW-0147">Chitin-binding</keyword>
<feature type="compositionally biased region" description="Polar residues" evidence="13">
    <location>
        <begin position="448"/>
        <end position="466"/>
    </location>
</feature>
<evidence type="ECO:0000256" key="9">
    <source>
        <dbReference type="ARBA" id="ARBA00023277"/>
    </source>
</evidence>
<evidence type="ECO:0000256" key="13">
    <source>
        <dbReference type="SAM" id="MobiDB-lite"/>
    </source>
</evidence>
<comment type="catalytic activity">
    <reaction evidence="1">
        <text>Random endo-hydrolysis of N-acetyl-beta-D-glucosaminide (1-&gt;4)-beta-linkages in chitin and chitodextrins.</text>
        <dbReference type="EC" id="3.2.1.14"/>
    </reaction>
</comment>
<keyword evidence="8" id="KW-1015">Disulfide bond</keyword>
<dbReference type="InterPro" id="IPR001223">
    <property type="entry name" value="Glyco_hydro18_cat"/>
</dbReference>
<feature type="chain" id="PRO_5033316948" description="chitinase" evidence="14">
    <location>
        <begin position="27"/>
        <end position="493"/>
    </location>
</feature>
<dbReference type="InterPro" id="IPR050314">
    <property type="entry name" value="Glycosyl_Hydrlase_18"/>
</dbReference>
<evidence type="ECO:0000259" key="15">
    <source>
        <dbReference type="PROSITE" id="PS51910"/>
    </source>
</evidence>
<evidence type="ECO:0000256" key="5">
    <source>
        <dbReference type="ARBA" id="ARBA00022729"/>
    </source>
</evidence>
<keyword evidence="7" id="KW-0146">Chitin degradation</keyword>
<evidence type="ECO:0000256" key="14">
    <source>
        <dbReference type="SAM" id="SignalP"/>
    </source>
</evidence>
<evidence type="ECO:0000256" key="10">
    <source>
        <dbReference type="ARBA" id="ARBA00023295"/>
    </source>
</evidence>